<dbReference type="STRING" id="1428644.BIV57_18310"/>
<feature type="transmembrane region" description="Helical" evidence="2">
    <location>
        <begin position="12"/>
        <end position="36"/>
    </location>
</feature>
<evidence type="ECO:0000256" key="1">
    <source>
        <dbReference type="SAM" id="MobiDB-lite"/>
    </source>
</evidence>
<dbReference type="RefSeq" id="WP_071657981.1">
    <property type="nucleotide sequence ID" value="NZ_MLCF01000116.1"/>
</dbReference>
<keyword evidence="2" id="KW-0812">Transmembrane</keyword>
<feature type="transmembrane region" description="Helical" evidence="2">
    <location>
        <begin position="306"/>
        <end position="330"/>
    </location>
</feature>
<feature type="transmembrane region" description="Helical" evidence="2">
    <location>
        <begin position="222"/>
        <end position="244"/>
    </location>
</feature>
<evidence type="ECO:0000313" key="3">
    <source>
        <dbReference type="EMBL" id="OIV36061.1"/>
    </source>
</evidence>
<evidence type="ECO:0008006" key="5">
    <source>
        <dbReference type="Google" id="ProtNLM"/>
    </source>
</evidence>
<feature type="transmembrane region" description="Helical" evidence="2">
    <location>
        <begin position="251"/>
        <end position="273"/>
    </location>
</feature>
<evidence type="ECO:0000256" key="2">
    <source>
        <dbReference type="SAM" id="Phobius"/>
    </source>
</evidence>
<accession>A0A1J7BBU1</accession>
<protein>
    <recommendedName>
        <fullName evidence="5">DUF3533 domain-containing protein</fullName>
    </recommendedName>
</protein>
<evidence type="ECO:0000313" key="4">
    <source>
        <dbReference type="Proteomes" id="UP000243342"/>
    </source>
</evidence>
<feature type="transmembrane region" description="Helical" evidence="2">
    <location>
        <begin position="192"/>
        <end position="216"/>
    </location>
</feature>
<keyword evidence="2" id="KW-0472">Membrane</keyword>
<organism evidence="3 4">
    <name type="scientific">Mangrovactinospora gilvigrisea</name>
    <dbReference type="NCBI Taxonomy" id="1428644"/>
    <lineage>
        <taxon>Bacteria</taxon>
        <taxon>Bacillati</taxon>
        <taxon>Actinomycetota</taxon>
        <taxon>Actinomycetes</taxon>
        <taxon>Kitasatosporales</taxon>
        <taxon>Streptomycetaceae</taxon>
        <taxon>Mangrovactinospora</taxon>
    </lineage>
</organism>
<feature type="region of interest" description="Disordered" evidence="1">
    <location>
        <begin position="381"/>
        <end position="405"/>
    </location>
</feature>
<reference evidence="3 4" key="1">
    <citation type="submission" date="2016-10" db="EMBL/GenBank/DDBJ databases">
        <title>Genome sequence of Streptomyces gilvigriseus MUSC 26.</title>
        <authorList>
            <person name="Lee L.-H."/>
            <person name="Ser H.-L."/>
        </authorList>
    </citation>
    <scope>NUCLEOTIDE SEQUENCE [LARGE SCALE GENOMIC DNA]</scope>
    <source>
        <strain evidence="3 4">MUSC 26</strain>
    </source>
</reference>
<sequence length="405" mass="41447">MAGQSHATLDRSGLVHLAVHLVTPVLMCLGMGLAYLGAFHSPQAHDVPVALIGQGSRTAVAAQALAGQSDGQLKVSTVPSRAAAVAQVKDRTLVAAYLPQSASSTPTVHRSELIVAGANSDTAKIAAQQVFGDIAVRQGTVMSTTDVVPTAKGDGSAQSLFFLLVMLSIGSYGSVAVIGAAAGGLRLRVRAAIAGAVALVVSGLGALLAGPVFHLVDHDLAGVWAMALVYSLAVVSIGVGLHAFLKRWTTLIVMALFVMLNFTSAGGVFPPYLQNGFFGALHSFWIGSGFVEGVRNLLYFDGTVGIARQLATLLIWLAAGVLALCAAGLAERAARRRAEGAARRESAAVTEALEAGRREGRDTAMVDVAAVAQAAARAAASPGGAAARTPYSRSGEEEMEETVGV</sequence>
<dbReference type="AlphaFoldDB" id="A0A1J7BBU1"/>
<keyword evidence="2" id="KW-1133">Transmembrane helix</keyword>
<gene>
    <name evidence="3" type="ORF">BIV57_18310</name>
</gene>
<keyword evidence="4" id="KW-1185">Reference proteome</keyword>
<name>A0A1J7BBU1_9ACTN</name>
<comment type="caution">
    <text evidence="3">The sequence shown here is derived from an EMBL/GenBank/DDBJ whole genome shotgun (WGS) entry which is preliminary data.</text>
</comment>
<dbReference type="Proteomes" id="UP000243342">
    <property type="component" value="Unassembled WGS sequence"/>
</dbReference>
<proteinExistence type="predicted"/>
<dbReference type="EMBL" id="MLCF01000116">
    <property type="protein sequence ID" value="OIV36061.1"/>
    <property type="molecule type" value="Genomic_DNA"/>
</dbReference>
<feature type="transmembrane region" description="Helical" evidence="2">
    <location>
        <begin position="160"/>
        <end position="185"/>
    </location>
</feature>
<dbReference type="OrthoDB" id="3288304at2"/>